<dbReference type="Gene3D" id="3.20.20.140">
    <property type="entry name" value="Metal-dependent hydrolases"/>
    <property type="match status" value="1"/>
</dbReference>
<dbReference type="SUPFAM" id="SSF51556">
    <property type="entry name" value="Metallo-dependent hydrolases"/>
    <property type="match status" value="1"/>
</dbReference>
<comment type="similarity">
    <text evidence="1">Belongs to the TolB family.</text>
</comment>
<dbReference type="Pfam" id="PF01979">
    <property type="entry name" value="Amidohydro_1"/>
    <property type="match status" value="1"/>
</dbReference>
<protein>
    <submittedName>
        <fullName evidence="3">Amidohydrolase family protein</fullName>
    </submittedName>
</protein>
<dbReference type="Gene3D" id="2.30.40.10">
    <property type="entry name" value="Urease, subunit C, domain 1"/>
    <property type="match status" value="2"/>
</dbReference>
<gene>
    <name evidence="3" type="ORF">OKJ99_13105</name>
</gene>
<evidence type="ECO:0000256" key="1">
    <source>
        <dbReference type="ARBA" id="ARBA00009820"/>
    </source>
</evidence>
<dbReference type="EMBL" id="JAOZYC010000093">
    <property type="protein sequence ID" value="MEB8338436.1"/>
    <property type="molecule type" value="Genomic_DNA"/>
</dbReference>
<dbReference type="InterPro" id="IPR011659">
    <property type="entry name" value="WD40"/>
</dbReference>
<dbReference type="PANTHER" id="PTHR36842:SF1">
    <property type="entry name" value="PROTEIN TOLB"/>
    <property type="match status" value="1"/>
</dbReference>
<dbReference type="Gene3D" id="3.30.110.90">
    <property type="entry name" value="Amidohydrolase"/>
    <property type="match status" value="1"/>
</dbReference>
<dbReference type="Proteomes" id="UP001354931">
    <property type="component" value="Unassembled WGS sequence"/>
</dbReference>
<comment type="caution">
    <text evidence="3">The sequence shown here is derived from an EMBL/GenBank/DDBJ whole genome shotgun (WGS) entry which is preliminary data.</text>
</comment>
<dbReference type="Gene3D" id="2.140.10.30">
    <property type="entry name" value="Dipeptidylpeptidase IV, N-terminal domain"/>
    <property type="match status" value="1"/>
</dbReference>
<dbReference type="SUPFAM" id="SSF51338">
    <property type="entry name" value="Composite domain of metallo-dependent hydrolases"/>
    <property type="match status" value="1"/>
</dbReference>
<evidence type="ECO:0000313" key="3">
    <source>
        <dbReference type="EMBL" id="MEB8338436.1"/>
    </source>
</evidence>
<name>A0ABU6F356_9ACTN</name>
<dbReference type="InterPro" id="IPR006680">
    <property type="entry name" value="Amidohydro-rel"/>
</dbReference>
<dbReference type="SUPFAM" id="SSF69304">
    <property type="entry name" value="Tricorn protease N-terminal domain"/>
    <property type="match status" value="1"/>
</dbReference>
<reference evidence="3 4" key="1">
    <citation type="submission" date="2022-10" db="EMBL/GenBank/DDBJ databases">
        <authorList>
            <person name="Xie J."/>
            <person name="Shen N."/>
        </authorList>
    </citation>
    <scope>NUCLEOTIDE SEQUENCE [LARGE SCALE GENOMIC DNA]</scope>
    <source>
        <strain evidence="3 4">YIM65594</strain>
    </source>
</reference>
<organism evidence="3 4">
    <name type="scientific">Streptomyces endophyticus</name>
    <dbReference type="NCBI Taxonomy" id="714166"/>
    <lineage>
        <taxon>Bacteria</taxon>
        <taxon>Bacillati</taxon>
        <taxon>Actinomycetota</taxon>
        <taxon>Actinomycetes</taxon>
        <taxon>Kitasatosporales</taxon>
        <taxon>Streptomycetaceae</taxon>
        <taxon>Streptomyces</taxon>
    </lineage>
</organism>
<proteinExistence type="inferred from homology"/>
<dbReference type="RefSeq" id="WP_326016220.1">
    <property type="nucleotide sequence ID" value="NZ_JAOZYC010000093.1"/>
</dbReference>
<sequence>MDTTRATTPVATPGTTSFTRRRFLQTTTATAGAVAAGAGALLEPATAAAAEAAPASLSFTAATNGAATLAPSGDRFVAEIQNILWSIPRKGGTARRLTTPELEPTRPQFAPDGKRLVVCAYQGGGFHLWLLDADGGTPKQLTDGPWDDRGPAWSPDGHRIAFASERGGDPEHAAPYRIWTIDVRDGTLTRLTGAPGQEGPGQGGAWEDFDPTWSADGTRVLFVRGVVTDAGTLQASTLASVAADGTGAVTTEHTDGSGAQVMTPAVAPGPKGPLAYLRTTAAPAATCTLVVDGKPVDVPGDLAPVPPRWTGADTLLLTVDGRFRLVRPAAPSEGEQIAFTATLPVDRPHYRVKRYDFEAGGVRPVRSPHLPALSPDGKQVAFAALNSLWIGATSGGRAPRKVVQAPQTRYVLAPTWTPDGKALVYADDRAGLFSVRRHDLGSGKETVLAEGGRVFPALSPDGERLACIDMSGNLVLRDLTADTERVLAAPMGSGGLPGRPCWSPDGRYVALCDRSRLNQRFREGYNLIRVVDTQTGKAIVHQVAPHVSIADRYDSGPAWSPDGRTMAVVVESALWLLPVRADGTPDGDPRQVTDEAADHPSWSADSRQLLYLSAGRLRLLDVAKGTARTVKVPLDHRRPRPADTVVHAGRFWDGTGSEVRDDVDLTVEGGRITAVAPHRAGGRTAAKRIDASGKTVIPGLFDAHTHPWQSTYGGRQTALQLAYGITTAVSLGGFAYEQARIREAVYAGALAGPRLLATGELLDGPRVAYSMGRAHRTRAGLRRSLDRAAALDWDFVKTYVRAPGWVMKEAASFAHERLGVRSGSHLCTPGIQLGQDLTTHLQATQRLEFGHATTASGHSGQDVQEIYSKTGDFHLIATPFTAQPLIGADPALAEDPRVTRLMPPWDTAAVEKLATTPPTAAQLATLEREIAVYRRVLAAGGHIALGTDQPLVPVGLHLHLALRALHRGGFSAAQALHTATLMPARVFGADADLGTLEEGKLADLTIVDGDPFTDFDDLIRTTAVLRGGVPFQQADLVGSFEPVASRTLRATGDDWLEVGRHMRREGCCDAGI</sequence>
<dbReference type="SUPFAM" id="SSF82171">
    <property type="entry name" value="DPP6 N-terminal domain-like"/>
    <property type="match status" value="1"/>
</dbReference>
<dbReference type="InterPro" id="IPR006311">
    <property type="entry name" value="TAT_signal"/>
</dbReference>
<dbReference type="Gene3D" id="2.120.10.30">
    <property type="entry name" value="TolB, C-terminal domain"/>
    <property type="match status" value="2"/>
</dbReference>
<evidence type="ECO:0000259" key="2">
    <source>
        <dbReference type="Pfam" id="PF01979"/>
    </source>
</evidence>
<keyword evidence="4" id="KW-1185">Reference proteome</keyword>
<feature type="domain" description="Amidohydrolase-related" evidence="2">
    <location>
        <begin position="925"/>
        <end position="1020"/>
    </location>
</feature>
<dbReference type="PROSITE" id="PS51318">
    <property type="entry name" value="TAT"/>
    <property type="match status" value="1"/>
</dbReference>
<dbReference type="PANTHER" id="PTHR36842">
    <property type="entry name" value="PROTEIN TOLB HOMOLOG"/>
    <property type="match status" value="1"/>
</dbReference>
<evidence type="ECO:0000313" key="4">
    <source>
        <dbReference type="Proteomes" id="UP001354931"/>
    </source>
</evidence>
<dbReference type="Pfam" id="PF07676">
    <property type="entry name" value="PD40"/>
    <property type="match status" value="5"/>
</dbReference>
<dbReference type="InterPro" id="IPR011059">
    <property type="entry name" value="Metal-dep_hydrolase_composite"/>
</dbReference>
<dbReference type="InterPro" id="IPR011042">
    <property type="entry name" value="6-blade_b-propeller_TolB-like"/>
</dbReference>
<dbReference type="InterPro" id="IPR032466">
    <property type="entry name" value="Metal_Hydrolase"/>
</dbReference>
<accession>A0ABU6F356</accession>